<accession>T1FIR4</accession>
<evidence type="ECO:0000313" key="3">
    <source>
        <dbReference type="EnsemblMetazoa" id="HelroP182796"/>
    </source>
</evidence>
<dbReference type="AlphaFoldDB" id="T1FIR4"/>
<keyword evidence="1" id="KW-1133">Transmembrane helix</keyword>
<dbReference type="RefSeq" id="XP_009031772.1">
    <property type="nucleotide sequence ID" value="XM_009033524.1"/>
</dbReference>
<dbReference type="EMBL" id="KB097773">
    <property type="protein sequence ID" value="ESN90102.1"/>
    <property type="molecule type" value="Genomic_DNA"/>
</dbReference>
<keyword evidence="1" id="KW-0812">Transmembrane</keyword>
<dbReference type="GeneID" id="20208713"/>
<evidence type="ECO:0000256" key="1">
    <source>
        <dbReference type="SAM" id="Phobius"/>
    </source>
</evidence>
<feature type="transmembrane region" description="Helical" evidence="1">
    <location>
        <begin position="6"/>
        <end position="29"/>
    </location>
</feature>
<dbReference type="HOGENOM" id="CLU_1857467_0_0_1"/>
<reference evidence="2 4" key="2">
    <citation type="journal article" date="2013" name="Nature">
        <title>Insights into bilaterian evolution from three spiralian genomes.</title>
        <authorList>
            <person name="Simakov O."/>
            <person name="Marletaz F."/>
            <person name="Cho S.J."/>
            <person name="Edsinger-Gonzales E."/>
            <person name="Havlak P."/>
            <person name="Hellsten U."/>
            <person name="Kuo D.H."/>
            <person name="Larsson T."/>
            <person name="Lv J."/>
            <person name="Arendt D."/>
            <person name="Savage R."/>
            <person name="Osoegawa K."/>
            <person name="de Jong P."/>
            <person name="Grimwood J."/>
            <person name="Chapman J.A."/>
            <person name="Shapiro H."/>
            <person name="Aerts A."/>
            <person name="Otillar R.P."/>
            <person name="Terry A.Y."/>
            <person name="Boore J.L."/>
            <person name="Grigoriev I.V."/>
            <person name="Lindberg D.R."/>
            <person name="Seaver E.C."/>
            <person name="Weisblat D.A."/>
            <person name="Putnam N.H."/>
            <person name="Rokhsar D.S."/>
        </authorList>
    </citation>
    <scope>NUCLEOTIDE SEQUENCE</scope>
</reference>
<reference evidence="3" key="3">
    <citation type="submission" date="2015-06" db="UniProtKB">
        <authorList>
            <consortium name="EnsemblMetazoa"/>
        </authorList>
    </citation>
    <scope>IDENTIFICATION</scope>
</reference>
<dbReference type="KEGG" id="hro:HELRODRAFT_182796"/>
<keyword evidence="4" id="KW-1185">Reference proteome</keyword>
<protein>
    <submittedName>
        <fullName evidence="2 3">Uncharacterized protein</fullName>
    </submittedName>
</protein>
<organism evidence="3 4">
    <name type="scientific">Helobdella robusta</name>
    <name type="common">Californian leech</name>
    <dbReference type="NCBI Taxonomy" id="6412"/>
    <lineage>
        <taxon>Eukaryota</taxon>
        <taxon>Metazoa</taxon>
        <taxon>Spiralia</taxon>
        <taxon>Lophotrochozoa</taxon>
        <taxon>Annelida</taxon>
        <taxon>Clitellata</taxon>
        <taxon>Hirudinea</taxon>
        <taxon>Rhynchobdellida</taxon>
        <taxon>Glossiphoniidae</taxon>
        <taxon>Helobdella</taxon>
    </lineage>
</organism>
<dbReference type="InParanoid" id="T1FIR4"/>
<keyword evidence="1" id="KW-0472">Membrane</keyword>
<name>T1FIR4_HELRO</name>
<evidence type="ECO:0000313" key="4">
    <source>
        <dbReference type="Proteomes" id="UP000015101"/>
    </source>
</evidence>
<dbReference type="Proteomes" id="UP000015101">
    <property type="component" value="Unassembled WGS sequence"/>
</dbReference>
<dbReference type="CTD" id="20208713"/>
<gene>
    <name evidence="3" type="primary">20208713</name>
    <name evidence="2" type="ORF">HELRODRAFT_182796</name>
</gene>
<dbReference type="EnsemblMetazoa" id="HelroT182796">
    <property type="protein sequence ID" value="HelroP182796"/>
    <property type="gene ID" value="HelroG182796"/>
</dbReference>
<reference evidence="4" key="1">
    <citation type="submission" date="2012-12" db="EMBL/GenBank/DDBJ databases">
        <authorList>
            <person name="Hellsten U."/>
            <person name="Grimwood J."/>
            <person name="Chapman J.A."/>
            <person name="Shapiro H."/>
            <person name="Aerts A."/>
            <person name="Otillar R.P."/>
            <person name="Terry A.Y."/>
            <person name="Boore J.L."/>
            <person name="Simakov O."/>
            <person name="Marletaz F."/>
            <person name="Cho S.-J."/>
            <person name="Edsinger-Gonzales E."/>
            <person name="Havlak P."/>
            <person name="Kuo D.-H."/>
            <person name="Larsson T."/>
            <person name="Lv J."/>
            <person name="Arendt D."/>
            <person name="Savage R."/>
            <person name="Osoegawa K."/>
            <person name="de Jong P."/>
            <person name="Lindberg D.R."/>
            <person name="Seaver E.C."/>
            <person name="Weisblat D.A."/>
            <person name="Putnam N.H."/>
            <person name="Grigoriev I.V."/>
            <person name="Rokhsar D.S."/>
        </authorList>
    </citation>
    <scope>NUCLEOTIDE SEQUENCE</scope>
</reference>
<proteinExistence type="predicted"/>
<dbReference type="EMBL" id="AMQM01008416">
    <property type="status" value="NOT_ANNOTATED_CDS"/>
    <property type="molecule type" value="Genomic_DNA"/>
</dbReference>
<evidence type="ECO:0000313" key="2">
    <source>
        <dbReference type="EMBL" id="ESN90102.1"/>
    </source>
</evidence>
<sequence>MHTTRVVLLKAVTSAHFGFKFFHILNFFLNRRSYECRFMFDASHVSNVSEGCMFAHVSHASKHSQDAGHVPLHAGGDLLTFEHGHCIRNARHLNHYTMAPPKLTIKWDRVSITPALCIQYEDKQAAIKASDEDLIAQC</sequence>